<dbReference type="CDD" id="cd03224">
    <property type="entry name" value="ABC_TM1139_LivF_branched"/>
    <property type="match status" value="1"/>
</dbReference>
<dbReference type="InterPro" id="IPR003439">
    <property type="entry name" value="ABC_transporter-like_ATP-bd"/>
</dbReference>
<feature type="domain" description="ABC transporter" evidence="6">
    <location>
        <begin position="3"/>
        <end position="230"/>
    </location>
</feature>
<dbReference type="RefSeq" id="WP_213246716.1">
    <property type="nucleotide sequence ID" value="NZ_CP045806.1"/>
</dbReference>
<proteinExistence type="inferred from homology"/>
<dbReference type="InterPro" id="IPR052156">
    <property type="entry name" value="BCAA_Transport_ATP-bd_LivF"/>
</dbReference>
<protein>
    <submittedName>
        <fullName evidence="7">ATP-binding cassette domain-containing protein</fullName>
    </submittedName>
</protein>
<evidence type="ECO:0000259" key="6">
    <source>
        <dbReference type="PROSITE" id="PS50893"/>
    </source>
</evidence>
<dbReference type="Proteomes" id="UP001059836">
    <property type="component" value="Chromosome"/>
</dbReference>
<dbReference type="SUPFAM" id="SSF52540">
    <property type="entry name" value="P-loop containing nucleoside triphosphate hydrolases"/>
    <property type="match status" value="1"/>
</dbReference>
<dbReference type="PANTHER" id="PTHR43820:SF4">
    <property type="entry name" value="HIGH-AFFINITY BRANCHED-CHAIN AMINO ACID TRANSPORT ATP-BINDING PROTEIN LIVF"/>
    <property type="match status" value="1"/>
</dbReference>
<dbReference type="InterPro" id="IPR003593">
    <property type="entry name" value="AAA+_ATPase"/>
</dbReference>
<reference evidence="7" key="1">
    <citation type="journal article" date="2021" name="Nat. Microbiol.">
        <title>Cocultivation of an ultrasmall environmental parasitic bacterium with lytic ability against bacteria associated with wastewater foams.</title>
        <authorList>
            <person name="Batinovic S."/>
            <person name="Rose J.J.A."/>
            <person name="Ratcliffe J."/>
            <person name="Seviour R.J."/>
            <person name="Petrovski S."/>
        </authorList>
    </citation>
    <scope>NUCLEOTIDE SEQUENCE</scope>
    <source>
        <strain evidence="7">CON9</strain>
    </source>
</reference>
<dbReference type="PROSITE" id="PS50893">
    <property type="entry name" value="ABC_TRANSPORTER_2"/>
    <property type="match status" value="1"/>
</dbReference>
<comment type="similarity">
    <text evidence="1">Belongs to the ABC transporter superfamily.</text>
</comment>
<dbReference type="Pfam" id="PF00005">
    <property type="entry name" value="ABC_tran"/>
    <property type="match status" value="1"/>
</dbReference>
<keyword evidence="2" id="KW-0813">Transport</keyword>
<dbReference type="SMART" id="SM00382">
    <property type="entry name" value="AAA"/>
    <property type="match status" value="1"/>
</dbReference>
<accession>A0ABX6IFH6</accession>
<evidence type="ECO:0000256" key="1">
    <source>
        <dbReference type="ARBA" id="ARBA00005417"/>
    </source>
</evidence>
<gene>
    <name evidence="7" type="ORF">GII31_03075</name>
</gene>
<name>A0ABX6IFH6_9ACTN</name>
<dbReference type="Gene3D" id="3.40.50.300">
    <property type="entry name" value="P-loop containing nucleotide triphosphate hydrolases"/>
    <property type="match status" value="1"/>
</dbReference>
<dbReference type="EMBL" id="CP045809">
    <property type="protein sequence ID" value="QHN34040.1"/>
    <property type="molecule type" value="Genomic_DNA"/>
</dbReference>
<evidence type="ECO:0000256" key="5">
    <source>
        <dbReference type="ARBA" id="ARBA00022970"/>
    </source>
</evidence>
<evidence type="ECO:0000313" key="7">
    <source>
        <dbReference type="EMBL" id="QHN34040.1"/>
    </source>
</evidence>
<dbReference type="GO" id="GO:0005524">
    <property type="term" value="F:ATP binding"/>
    <property type="evidence" value="ECO:0007669"/>
    <property type="project" value="UniProtKB-KW"/>
</dbReference>
<keyword evidence="3" id="KW-0547">Nucleotide-binding</keyword>
<keyword evidence="8" id="KW-1185">Reference proteome</keyword>
<keyword evidence="4 7" id="KW-0067">ATP-binding</keyword>
<dbReference type="PROSITE" id="PS00211">
    <property type="entry name" value="ABC_TRANSPORTER_1"/>
    <property type="match status" value="1"/>
</dbReference>
<evidence type="ECO:0000256" key="4">
    <source>
        <dbReference type="ARBA" id="ARBA00022840"/>
    </source>
</evidence>
<evidence type="ECO:0000256" key="3">
    <source>
        <dbReference type="ARBA" id="ARBA00022741"/>
    </source>
</evidence>
<evidence type="ECO:0000256" key="2">
    <source>
        <dbReference type="ARBA" id="ARBA00022448"/>
    </source>
</evidence>
<sequence length="238" mass="24604">MSLQVNQLVAGHGKVPVVRGLDLDVESGKVLALLGPNGAGKSTVMLTLAGLLPRLGGSVSVNGQELPNGNPGKANSAGLVLVPDNRALFGGLTVAETLTLSQRKGGVTADEIPDLFPALTKRWKVKAGALSGGEQQMLAVARALVQKPVVLLIDEMSMGLAPVIVEDLLPIVRNIADSTGTAVILVEQHVALALEVADEAVVLVHGEVTLRGEAETLTADSEELRQAYFGSSNQAVMA</sequence>
<dbReference type="PANTHER" id="PTHR43820">
    <property type="entry name" value="HIGH-AFFINITY BRANCHED-CHAIN AMINO ACID TRANSPORT ATP-BINDING PROTEIN LIVF"/>
    <property type="match status" value="1"/>
</dbReference>
<dbReference type="InterPro" id="IPR017871">
    <property type="entry name" value="ABC_transporter-like_CS"/>
</dbReference>
<organism evidence="7 8">
    <name type="scientific">Gordonia pseudamarae</name>
    <dbReference type="NCBI Taxonomy" id="2831662"/>
    <lineage>
        <taxon>Bacteria</taxon>
        <taxon>Bacillati</taxon>
        <taxon>Actinomycetota</taxon>
        <taxon>Actinomycetes</taxon>
        <taxon>Mycobacteriales</taxon>
        <taxon>Gordoniaceae</taxon>
        <taxon>Gordonia</taxon>
    </lineage>
</organism>
<keyword evidence="5" id="KW-0029">Amino-acid transport</keyword>
<evidence type="ECO:0000313" key="8">
    <source>
        <dbReference type="Proteomes" id="UP001059836"/>
    </source>
</evidence>
<dbReference type="InterPro" id="IPR027417">
    <property type="entry name" value="P-loop_NTPase"/>
</dbReference>